<feature type="domain" description="Translation elongation factor EFG/EF2" evidence="5">
    <location>
        <begin position="281"/>
        <end position="396"/>
    </location>
</feature>
<comment type="function">
    <text evidence="1">Abolishes the inhibitory effect of tetracyclin on protein synthesis by a non-covalent modification of the ribosomes.</text>
</comment>
<dbReference type="CDD" id="cd16258">
    <property type="entry name" value="Tet_III"/>
    <property type="match status" value="1"/>
</dbReference>
<dbReference type="InterPro" id="IPR035647">
    <property type="entry name" value="EFG_III/V"/>
</dbReference>
<reference evidence="6" key="3">
    <citation type="journal article" date="2023" name="Int. J. Syst. Evol. Microbiol.">
        <title>Sellimonas catena sp. nov., isolated from human faeces.</title>
        <authorList>
            <person name="Hisatomi A."/>
            <person name="Ohkuma M."/>
            <person name="Sakamoto M."/>
        </authorList>
    </citation>
    <scope>NUCLEOTIDE SEQUENCE</scope>
    <source>
        <strain evidence="6">18CBH55</strain>
    </source>
</reference>
<dbReference type="PANTHER" id="PTHR43636">
    <property type="entry name" value="ELONGATION FACTOR G, MITOCHONDRIAL"/>
    <property type="match status" value="1"/>
</dbReference>
<organism evidence="6 7">
    <name type="scientific">Sellimonas catena</name>
    <dbReference type="NCBI Taxonomy" id="2994035"/>
    <lineage>
        <taxon>Bacteria</taxon>
        <taxon>Bacillati</taxon>
        <taxon>Bacillota</taxon>
        <taxon>Clostridia</taxon>
        <taxon>Lachnospirales</taxon>
        <taxon>Lachnospiraceae</taxon>
        <taxon>Sellimonas</taxon>
    </lineage>
</organism>
<dbReference type="SUPFAM" id="SSF50447">
    <property type="entry name" value="Translation proteins"/>
    <property type="match status" value="1"/>
</dbReference>
<evidence type="ECO:0000256" key="1">
    <source>
        <dbReference type="ARBA" id="ARBA00003987"/>
    </source>
</evidence>
<name>A0A9W6FHP2_9FIRM</name>
<dbReference type="SUPFAM" id="SSF54211">
    <property type="entry name" value="Ribosomal protein S5 domain 2-like"/>
    <property type="match status" value="1"/>
</dbReference>
<dbReference type="InterPro" id="IPR005517">
    <property type="entry name" value="Transl_elong_EFG/EF2_IV"/>
</dbReference>
<dbReference type="GO" id="GO:0005525">
    <property type="term" value="F:GTP binding"/>
    <property type="evidence" value="ECO:0007669"/>
    <property type="project" value="UniProtKB-KW"/>
</dbReference>
<evidence type="ECO:0000313" key="6">
    <source>
        <dbReference type="EMBL" id="GLG92196.1"/>
    </source>
</evidence>
<dbReference type="Gene3D" id="3.30.230.10">
    <property type="match status" value="1"/>
</dbReference>
<dbReference type="InterPro" id="IPR041095">
    <property type="entry name" value="EFG_II"/>
</dbReference>
<evidence type="ECO:0000256" key="3">
    <source>
        <dbReference type="ARBA" id="ARBA00022917"/>
    </source>
</evidence>
<dbReference type="Pfam" id="PF22042">
    <property type="entry name" value="EF-G_D2"/>
    <property type="match status" value="1"/>
</dbReference>
<dbReference type="CDD" id="cd03690">
    <property type="entry name" value="Tet_II"/>
    <property type="match status" value="1"/>
</dbReference>
<evidence type="ECO:0000313" key="7">
    <source>
        <dbReference type="Proteomes" id="UP001145094"/>
    </source>
</evidence>
<dbReference type="PRINTS" id="PR01037">
    <property type="entry name" value="TCRTETOQM"/>
</dbReference>
<keyword evidence="4" id="KW-0342">GTP-binding</keyword>
<dbReference type="InterPro" id="IPR014721">
    <property type="entry name" value="Ribsml_uS5_D2-typ_fold_subgr"/>
</dbReference>
<dbReference type="GO" id="GO:0003746">
    <property type="term" value="F:translation elongation factor activity"/>
    <property type="evidence" value="ECO:0007669"/>
    <property type="project" value="TreeGrafter"/>
</dbReference>
<sequence>MPMVYQEMKAKLSSEIIVKQKVGQHPHINVTDNDDMEQWDAVIMGNDELLEKYMSGKPFKMSELEQEENRRFQNGTLFPVYHGSAKNNLGIRQLIEVIASKFYSSTPEGQSELCGQVFKIEYSEKRRRFVYVRIYSGTLHLRDVIKISEKEKIKITEMCVPTNGELYSSDTACSGDIVILPNDVLQLNSILGNEMLLPQRKFIENPLPMLQTTIAVKKSEQREILLGALTEISDGDPLLKYYVDTTTHEIILSFLGNVQMEVICAILEEKYHVEAEIKEPTVIYMERPLRKAEYTIHIEVPPNPFWASVGLSIEPLPIGSGVQYESRVSLGYLNQSFQNAVMEGVLYGCEQGLYGWKVTDCKICFEYGLYYSPVSTPADFRLLSPIVLEQALKKAGTELLEPYLHFEIYAPQEYLSRAYHDAPRYCADIVSTQIKNDEVILKGEIPARCIQEYRNDLTYFTNGQGVCLTELKGYQPAIGKFICQPRRPNSRIDKVRHMFHKLA</sequence>
<dbReference type="EMBL" id="BSCH01000050">
    <property type="protein sequence ID" value="GLG92196.1"/>
    <property type="molecule type" value="Genomic_DNA"/>
</dbReference>
<dbReference type="Gene3D" id="3.30.70.240">
    <property type="match status" value="1"/>
</dbReference>
<dbReference type="AlphaFoldDB" id="A0A9W6FHP2"/>
<dbReference type="InterPro" id="IPR009000">
    <property type="entry name" value="Transl_B-barrel_sf"/>
</dbReference>
<dbReference type="GO" id="GO:0003924">
    <property type="term" value="F:GTPase activity"/>
    <property type="evidence" value="ECO:0007669"/>
    <property type="project" value="TreeGrafter"/>
</dbReference>
<evidence type="ECO:0000256" key="4">
    <source>
        <dbReference type="ARBA" id="ARBA00023134"/>
    </source>
</evidence>
<dbReference type="InterPro" id="IPR053905">
    <property type="entry name" value="EF-G-like_DII"/>
</dbReference>
<proteinExistence type="predicted"/>
<dbReference type="Proteomes" id="UP001145094">
    <property type="component" value="Unassembled WGS sequence"/>
</dbReference>
<dbReference type="Pfam" id="PF14492">
    <property type="entry name" value="EFG_III"/>
    <property type="match status" value="1"/>
</dbReference>
<dbReference type="Gene3D" id="2.40.30.10">
    <property type="entry name" value="Translation factors"/>
    <property type="match status" value="1"/>
</dbReference>
<keyword evidence="3" id="KW-0648">Protein biosynthesis</keyword>
<dbReference type="Gene3D" id="3.40.50.300">
    <property type="entry name" value="P-loop containing nucleotide triphosphate hydrolases"/>
    <property type="match status" value="1"/>
</dbReference>
<dbReference type="InterPro" id="IPR027417">
    <property type="entry name" value="P-loop_NTPase"/>
</dbReference>
<comment type="caution">
    <text evidence="6">The sequence shown here is derived from an EMBL/GenBank/DDBJ whole genome shotgun (WGS) entry which is preliminary data.</text>
</comment>
<dbReference type="Pfam" id="PF00679">
    <property type="entry name" value="EFG_C"/>
    <property type="match status" value="1"/>
</dbReference>
<keyword evidence="2" id="KW-0547">Nucleotide-binding</keyword>
<dbReference type="SUPFAM" id="SSF54980">
    <property type="entry name" value="EF-G C-terminal domain-like"/>
    <property type="match status" value="2"/>
</dbReference>
<evidence type="ECO:0000256" key="2">
    <source>
        <dbReference type="ARBA" id="ARBA00022741"/>
    </source>
</evidence>
<dbReference type="CDD" id="cd03711">
    <property type="entry name" value="Tet_C"/>
    <property type="match status" value="1"/>
</dbReference>
<dbReference type="Gene3D" id="3.30.70.870">
    <property type="entry name" value="Elongation Factor G (Translational Gtpase), domain 3"/>
    <property type="match status" value="1"/>
</dbReference>
<dbReference type="InterPro" id="IPR000640">
    <property type="entry name" value="EFG_V-like"/>
</dbReference>
<accession>A0A9W6FHP2</accession>
<gene>
    <name evidence="6" type="primary">tetO</name>
    <name evidence="6" type="ORF">Selli2_36240</name>
</gene>
<dbReference type="SMART" id="SM00889">
    <property type="entry name" value="EFG_IV"/>
    <property type="match status" value="1"/>
</dbReference>
<dbReference type="InterPro" id="IPR035650">
    <property type="entry name" value="Tet_C"/>
</dbReference>
<dbReference type="SUPFAM" id="SSF52540">
    <property type="entry name" value="P-loop containing nucleoside triphosphate hydrolases"/>
    <property type="match status" value="1"/>
</dbReference>
<dbReference type="CDD" id="cd01684">
    <property type="entry name" value="Tet_like_IV"/>
    <property type="match status" value="1"/>
</dbReference>
<dbReference type="InterPro" id="IPR020568">
    <property type="entry name" value="Ribosomal_Su5_D2-typ_SF"/>
</dbReference>
<reference evidence="6" key="2">
    <citation type="submission" date="2022-11" db="EMBL/GenBank/DDBJ databases">
        <title>Draft genome sequence of Sellimonas catena strain 18CBH55.</title>
        <authorList>
            <person name="Atsushi H."/>
            <person name="Moriya O."/>
            <person name="Mitsuo S."/>
        </authorList>
    </citation>
    <scope>NUCLEOTIDE SEQUENCE</scope>
    <source>
        <strain evidence="6">18CBH55</strain>
    </source>
</reference>
<evidence type="ECO:0000259" key="5">
    <source>
        <dbReference type="SMART" id="SM00889"/>
    </source>
</evidence>
<dbReference type="Pfam" id="PF03764">
    <property type="entry name" value="EFG_IV"/>
    <property type="match status" value="1"/>
</dbReference>
<protein>
    <submittedName>
        <fullName evidence="6">Tetracycline resistance ribosomal protection protein Tet(O)</fullName>
    </submittedName>
</protein>
<reference evidence="6" key="1">
    <citation type="submission" date="2022-11" db="EMBL/GenBank/DDBJ databases">
        <title>Draft genome sequence of Sellimonas catena strain 18CBH55.</title>
        <authorList>
            <person name="Hisatomi A."/>
            <person name="Ohkuma M."/>
            <person name="Sakamoto M."/>
        </authorList>
    </citation>
    <scope>NUCLEOTIDE SEQUENCE</scope>
    <source>
        <strain evidence="6">18CBH55</strain>
    </source>
</reference>
<dbReference type="PANTHER" id="PTHR43636:SF2">
    <property type="entry name" value="ELONGATION FACTOR G, MITOCHONDRIAL"/>
    <property type="match status" value="1"/>
</dbReference>